<dbReference type="Proteomes" id="UP000647241">
    <property type="component" value="Unassembled WGS sequence"/>
</dbReference>
<keyword evidence="4 7" id="KW-1133">Transmembrane helix</keyword>
<feature type="transmembrane region" description="Helical" evidence="7">
    <location>
        <begin position="279"/>
        <end position="307"/>
    </location>
</feature>
<dbReference type="EMBL" id="BMGT01000004">
    <property type="protein sequence ID" value="GGG88467.1"/>
    <property type="molecule type" value="Genomic_DNA"/>
</dbReference>
<feature type="transmembrane region" description="Helical" evidence="7">
    <location>
        <begin position="21"/>
        <end position="43"/>
    </location>
</feature>
<evidence type="ECO:0000313" key="11">
    <source>
        <dbReference type="Proteomes" id="UP000647241"/>
    </source>
</evidence>
<dbReference type="PANTHER" id="PTHR30572">
    <property type="entry name" value="MEMBRANE COMPONENT OF TRANSPORTER-RELATED"/>
    <property type="match status" value="1"/>
</dbReference>
<reference evidence="10" key="1">
    <citation type="journal article" date="2014" name="Int. J. Syst. Evol. Microbiol.">
        <title>Complete genome sequence of Corynebacterium casei LMG S-19264T (=DSM 44701T), isolated from a smear-ripened cheese.</title>
        <authorList>
            <consortium name="US DOE Joint Genome Institute (JGI-PGF)"/>
            <person name="Walter F."/>
            <person name="Albersmeier A."/>
            <person name="Kalinowski J."/>
            <person name="Ruckert C."/>
        </authorList>
    </citation>
    <scope>NUCLEOTIDE SEQUENCE</scope>
    <source>
        <strain evidence="10">CGMCC 1.12997</strain>
    </source>
</reference>
<feature type="transmembrane region" description="Helical" evidence="7">
    <location>
        <begin position="429"/>
        <end position="453"/>
    </location>
</feature>
<reference evidence="10" key="2">
    <citation type="submission" date="2020-09" db="EMBL/GenBank/DDBJ databases">
        <authorList>
            <person name="Sun Q."/>
            <person name="Zhou Y."/>
        </authorList>
    </citation>
    <scope>NUCLEOTIDE SEQUENCE</scope>
    <source>
        <strain evidence="10">CGMCC 1.12997</strain>
    </source>
</reference>
<dbReference type="GO" id="GO:0005886">
    <property type="term" value="C:plasma membrane"/>
    <property type="evidence" value="ECO:0007669"/>
    <property type="project" value="UniProtKB-SubCell"/>
</dbReference>
<evidence type="ECO:0000256" key="5">
    <source>
        <dbReference type="ARBA" id="ARBA00023136"/>
    </source>
</evidence>
<evidence type="ECO:0008006" key="12">
    <source>
        <dbReference type="Google" id="ProtNLM"/>
    </source>
</evidence>
<keyword evidence="2" id="KW-1003">Cell membrane</keyword>
<dbReference type="InterPro" id="IPR017800">
    <property type="entry name" value="ADOP"/>
</dbReference>
<organism evidence="10 11">
    <name type="scientific">Edaphobacter dinghuensis</name>
    <dbReference type="NCBI Taxonomy" id="1560005"/>
    <lineage>
        <taxon>Bacteria</taxon>
        <taxon>Pseudomonadati</taxon>
        <taxon>Acidobacteriota</taxon>
        <taxon>Terriglobia</taxon>
        <taxon>Terriglobales</taxon>
        <taxon>Acidobacteriaceae</taxon>
        <taxon>Edaphobacter</taxon>
    </lineage>
</organism>
<feature type="domain" description="MacB-like periplasmic core" evidence="9">
    <location>
        <begin position="469"/>
        <end position="623"/>
    </location>
</feature>
<feature type="domain" description="ABC3 transporter permease C-terminal" evidence="8">
    <location>
        <begin position="697"/>
        <end position="767"/>
    </location>
</feature>
<comment type="similarity">
    <text evidence="6">Belongs to the ABC-4 integral membrane protein family.</text>
</comment>
<dbReference type="Pfam" id="PF12704">
    <property type="entry name" value="MacB_PCD"/>
    <property type="match status" value="2"/>
</dbReference>
<proteinExistence type="inferred from homology"/>
<evidence type="ECO:0000259" key="8">
    <source>
        <dbReference type="Pfam" id="PF02687"/>
    </source>
</evidence>
<dbReference type="PANTHER" id="PTHR30572:SF4">
    <property type="entry name" value="ABC TRANSPORTER PERMEASE YTRF"/>
    <property type="match status" value="1"/>
</dbReference>
<dbReference type="InterPro" id="IPR003838">
    <property type="entry name" value="ABC3_permease_C"/>
</dbReference>
<name>A0A917MAW4_9BACT</name>
<keyword evidence="5 7" id="KW-0472">Membrane</keyword>
<accession>A0A917MAW4</accession>
<feature type="transmembrane region" description="Helical" evidence="7">
    <location>
        <begin position="374"/>
        <end position="397"/>
    </location>
</feature>
<feature type="transmembrane region" description="Helical" evidence="7">
    <location>
        <begin position="689"/>
        <end position="712"/>
    </location>
</feature>
<gene>
    <name evidence="10" type="ORF">GCM10011585_35680</name>
</gene>
<dbReference type="GO" id="GO:0022857">
    <property type="term" value="F:transmembrane transporter activity"/>
    <property type="evidence" value="ECO:0007669"/>
    <property type="project" value="TreeGrafter"/>
</dbReference>
<feature type="domain" description="MacB-like periplasmic core" evidence="9">
    <location>
        <begin position="24"/>
        <end position="237"/>
    </location>
</feature>
<sequence>MSQWMQDVRYALRQLRRSPGFALTSVLMLALGIGATTAMYSVVSEVLLQPLPYPDQGRLVGVAFTFPQEEPNAEQTGQTADFLLAHSKSFASMGVADDSALGANFSLGNGKPRSIRSLRVSSGYLPTLGVAPMLGRWFTREEDQLGGAPLAVLSYGLWKTALNSDANAVGRTVEVNGDVYTVIGVMPESFVTAESPDLWQPLRLGPAVAGYDGTNFMMVARLKPGISLEQAQAELKTLTPVIYEQYPYFWHWYPKGHALLEQHVWPLRDIVVSGARTSLLSLMAAVVMVLLVACLNLAGLMTARAFGRQREVAVRMALGASRGNVTRLLMIESLLVAIAGSAGAVGMARGLRMLMHVISPIALPRLNPGATTTIGIWGMLWFALAVGCGTALVFGLLPAMGLLRHDVTGSLGGGHASGTPVSTHKTGRLLMIGQVALATMLLSAGALLLGSFLNMRSIPTGVVAKRLDVLQVYLKGDKYASTLPTAQFIGRVEDGLRKIPGVAQVGAVNGLPLDSGLNNDGWPVKGGKELSRNIDIRFVTPGFFHAVGTPLLTGRDVTMGDRANGAPVALVNEAMAQLWWHGQSPIGEYVVREDGQPREIVGVVADSHDRALAGPIRPTMYEPFAQVDDATMKAINGWFPTSFVIRVAGDMPIATDVAHALHDADPEVPVGKFAKMQSFVDKEVAAPRFFSWMAGGFAGFALLLTMVGLFGLLSYQVGMRTREIGVRMAVGAGRGLILLLVLRRGITLTLIGLGIGALGSLALRRVVVSVLIDTVIRGAEISAVCWRAGRWPLAVQRRPC</sequence>
<evidence type="ECO:0000256" key="2">
    <source>
        <dbReference type="ARBA" id="ARBA00022475"/>
    </source>
</evidence>
<keyword evidence="3 7" id="KW-0812">Transmembrane</keyword>
<dbReference type="RefSeq" id="WP_188555589.1">
    <property type="nucleotide sequence ID" value="NZ_BMGT01000004.1"/>
</dbReference>
<evidence type="ECO:0000259" key="9">
    <source>
        <dbReference type="Pfam" id="PF12704"/>
    </source>
</evidence>
<feature type="domain" description="ABC3 transporter permease C-terminal" evidence="8">
    <location>
        <begin position="284"/>
        <end position="405"/>
    </location>
</feature>
<dbReference type="Pfam" id="PF02687">
    <property type="entry name" value="FtsX"/>
    <property type="match status" value="2"/>
</dbReference>
<protein>
    <recommendedName>
        <fullName evidence="12">Permease</fullName>
    </recommendedName>
</protein>
<keyword evidence="11" id="KW-1185">Reference proteome</keyword>
<evidence type="ECO:0000256" key="6">
    <source>
        <dbReference type="ARBA" id="ARBA00038076"/>
    </source>
</evidence>
<evidence type="ECO:0000256" key="4">
    <source>
        <dbReference type="ARBA" id="ARBA00022989"/>
    </source>
</evidence>
<evidence type="ECO:0000313" key="10">
    <source>
        <dbReference type="EMBL" id="GGG88467.1"/>
    </source>
</evidence>
<dbReference type="InterPro" id="IPR050250">
    <property type="entry name" value="Macrolide_Exporter_MacB"/>
</dbReference>
<dbReference type="InterPro" id="IPR025857">
    <property type="entry name" value="MacB_PCD"/>
</dbReference>
<dbReference type="NCBIfam" id="TIGR03434">
    <property type="entry name" value="ADOP"/>
    <property type="match status" value="1"/>
</dbReference>
<evidence type="ECO:0000256" key="1">
    <source>
        <dbReference type="ARBA" id="ARBA00004651"/>
    </source>
</evidence>
<evidence type="ECO:0000256" key="7">
    <source>
        <dbReference type="SAM" id="Phobius"/>
    </source>
</evidence>
<comment type="subcellular location">
    <subcellularLocation>
        <location evidence="1">Cell membrane</location>
        <topology evidence="1">Multi-pass membrane protein</topology>
    </subcellularLocation>
</comment>
<comment type="caution">
    <text evidence="10">The sequence shown here is derived from an EMBL/GenBank/DDBJ whole genome shotgun (WGS) entry which is preliminary data.</text>
</comment>
<feature type="transmembrane region" description="Helical" evidence="7">
    <location>
        <begin position="328"/>
        <end position="348"/>
    </location>
</feature>
<evidence type="ECO:0000256" key="3">
    <source>
        <dbReference type="ARBA" id="ARBA00022692"/>
    </source>
</evidence>
<dbReference type="AlphaFoldDB" id="A0A917MAW4"/>